<proteinExistence type="predicted"/>
<evidence type="ECO:0000313" key="1">
    <source>
        <dbReference type="Proteomes" id="UP000887565"/>
    </source>
</evidence>
<reference evidence="2" key="1">
    <citation type="submission" date="2022-11" db="UniProtKB">
        <authorList>
            <consortium name="WormBaseParasite"/>
        </authorList>
    </citation>
    <scope>IDENTIFICATION</scope>
</reference>
<sequence>MRKKRKENQENIKREETDKIKEEIERAELCIRNQAVKLIKVHIYGPTRSRLNGDTDGKLLFVKYNSAIVGLEISEKS</sequence>
<organism evidence="1 2">
    <name type="scientific">Romanomermis culicivorax</name>
    <name type="common">Nematode worm</name>
    <dbReference type="NCBI Taxonomy" id="13658"/>
    <lineage>
        <taxon>Eukaryota</taxon>
        <taxon>Metazoa</taxon>
        <taxon>Ecdysozoa</taxon>
        <taxon>Nematoda</taxon>
        <taxon>Enoplea</taxon>
        <taxon>Dorylaimia</taxon>
        <taxon>Mermithida</taxon>
        <taxon>Mermithoidea</taxon>
        <taxon>Mermithidae</taxon>
        <taxon>Romanomermis</taxon>
    </lineage>
</organism>
<protein>
    <submittedName>
        <fullName evidence="2">Uncharacterized protein</fullName>
    </submittedName>
</protein>
<keyword evidence="1" id="KW-1185">Reference proteome</keyword>
<dbReference type="WBParaSite" id="nRc.2.0.1.t33112-RA">
    <property type="protein sequence ID" value="nRc.2.0.1.t33112-RA"/>
    <property type="gene ID" value="nRc.2.0.1.g33112"/>
</dbReference>
<dbReference type="AlphaFoldDB" id="A0A915K5H2"/>
<accession>A0A915K5H2</accession>
<dbReference type="Proteomes" id="UP000887565">
    <property type="component" value="Unplaced"/>
</dbReference>
<evidence type="ECO:0000313" key="2">
    <source>
        <dbReference type="WBParaSite" id="nRc.2.0.1.t33112-RA"/>
    </source>
</evidence>
<name>A0A915K5H2_ROMCU</name>